<dbReference type="InterPro" id="IPR001604">
    <property type="entry name" value="Endo_G_ENPP1-like_dom"/>
</dbReference>
<organism evidence="5 6">
    <name type="scientific">Methylocucumis oryzae</name>
    <dbReference type="NCBI Taxonomy" id="1632867"/>
    <lineage>
        <taxon>Bacteria</taxon>
        <taxon>Pseudomonadati</taxon>
        <taxon>Pseudomonadota</taxon>
        <taxon>Gammaproteobacteria</taxon>
        <taxon>Methylococcales</taxon>
        <taxon>Methylococcaceae</taxon>
        <taxon>Methylocucumis</taxon>
    </lineage>
</organism>
<keyword evidence="5" id="KW-0255">Endonuclease</keyword>
<dbReference type="PATRIC" id="fig|1632867.3.peg.2149"/>
<dbReference type="PANTHER" id="PTHR13966:SF5">
    <property type="entry name" value="ENDONUCLEASE G, MITOCHONDRIAL"/>
    <property type="match status" value="1"/>
</dbReference>
<evidence type="ECO:0000259" key="3">
    <source>
        <dbReference type="SMART" id="SM00477"/>
    </source>
</evidence>
<feature type="domain" description="ENPP1-3/EXOG-like endonuclease/phosphodiesterase" evidence="3">
    <location>
        <begin position="57"/>
        <end position="255"/>
    </location>
</feature>
<feature type="active site" description="Proton acceptor" evidence="1">
    <location>
        <position position="118"/>
    </location>
</feature>
<evidence type="ECO:0000259" key="4">
    <source>
        <dbReference type="SMART" id="SM00892"/>
    </source>
</evidence>
<dbReference type="OrthoDB" id="9811262at2"/>
<evidence type="ECO:0000256" key="2">
    <source>
        <dbReference type="PIRSR" id="PIRSR640255-2"/>
    </source>
</evidence>
<proteinExistence type="predicted"/>
<dbReference type="Pfam" id="PF01223">
    <property type="entry name" value="Endonuclease_NS"/>
    <property type="match status" value="1"/>
</dbReference>
<accession>A0A0F3IFS8</accession>
<comment type="caution">
    <text evidence="5">The sequence shown here is derived from an EMBL/GenBank/DDBJ whole genome shotgun (WGS) entry which is preliminary data.</text>
</comment>
<feature type="domain" description="DNA/RNA non-specific endonuclease/pyrophosphatase/phosphodiesterase" evidence="4">
    <location>
        <begin position="56"/>
        <end position="255"/>
    </location>
</feature>
<dbReference type="InterPro" id="IPR044929">
    <property type="entry name" value="DNA/RNA_non-sp_Endonuclease_sf"/>
</dbReference>
<feature type="binding site" evidence="2">
    <location>
        <position position="151"/>
    </location>
    <ligand>
        <name>Mg(2+)</name>
        <dbReference type="ChEBI" id="CHEBI:18420"/>
        <note>catalytic</note>
    </ligand>
</feature>
<gene>
    <name evidence="5" type="ORF">VZ94_16600</name>
</gene>
<keyword evidence="5" id="KW-0540">Nuclease</keyword>
<sequence>MLLRLALKNPSSALLIAVLGGGVYAYEYYVARPQMLYQGEPHALKPHINTFFRVLRNHGFIVGYSDWRGNPLWVEYALTQPEANAPDLKRPSRFELDWRSLNRLDHESYSRSGYDRGHMAPNYAISHLYGRQGQEDSFLMTNITPQKPNLNQKWWQRLEALEIDEFTKHYGKVWVITGPIFKGSVERLSSDWRVEVPDAFYKVYLTESNSGRHHALAFIAPQTVSGKEPLSQFVTTIDDVEAQTGLDFFAELPDSQEKALESSHDQAAWHLPNR</sequence>
<dbReference type="AlphaFoldDB" id="A0A0F3IFS8"/>
<dbReference type="SMART" id="SM00477">
    <property type="entry name" value="NUC"/>
    <property type="match status" value="1"/>
</dbReference>
<evidence type="ECO:0000313" key="5">
    <source>
        <dbReference type="EMBL" id="KJV05650.1"/>
    </source>
</evidence>
<name>A0A0F3IFS8_9GAMM</name>
<dbReference type="Gene3D" id="3.40.570.10">
    <property type="entry name" value="Extracellular Endonuclease, subunit A"/>
    <property type="match status" value="1"/>
</dbReference>
<evidence type="ECO:0000256" key="1">
    <source>
        <dbReference type="PIRSR" id="PIRSR640255-1"/>
    </source>
</evidence>
<evidence type="ECO:0000313" key="6">
    <source>
        <dbReference type="Proteomes" id="UP000033684"/>
    </source>
</evidence>
<reference evidence="5 6" key="2">
    <citation type="journal article" date="2016" name="Microb. Ecol.">
        <title>Genome Characteristics of a Novel Type I Methanotroph (Sn10-6) Isolated from a Flooded Indian Rice Field.</title>
        <authorList>
            <person name="Rahalkar M.C."/>
            <person name="Pandit P.S."/>
            <person name="Dhakephalkar P.K."/>
            <person name="Pore S."/>
            <person name="Arora P."/>
            <person name="Kapse N."/>
        </authorList>
    </citation>
    <scope>NUCLEOTIDE SEQUENCE [LARGE SCALE GENOMIC DNA]</scope>
    <source>
        <strain evidence="5 6">Sn10-6</strain>
    </source>
</reference>
<protein>
    <submittedName>
        <fullName evidence="5">Endonuclease</fullName>
    </submittedName>
</protein>
<dbReference type="InterPro" id="IPR020821">
    <property type="entry name" value="ENPP1-3/EXOG-like_nuc-like"/>
</dbReference>
<keyword evidence="2" id="KW-0479">Metal-binding</keyword>
<dbReference type="EMBL" id="LAJX01000191">
    <property type="protein sequence ID" value="KJV05650.1"/>
    <property type="molecule type" value="Genomic_DNA"/>
</dbReference>
<dbReference type="PANTHER" id="PTHR13966">
    <property type="entry name" value="ENDONUCLEASE RELATED"/>
    <property type="match status" value="1"/>
</dbReference>
<dbReference type="SUPFAM" id="SSF54060">
    <property type="entry name" value="His-Me finger endonucleases"/>
    <property type="match status" value="1"/>
</dbReference>
<dbReference type="Proteomes" id="UP000033684">
    <property type="component" value="Unassembled WGS sequence"/>
</dbReference>
<dbReference type="SMART" id="SM00892">
    <property type="entry name" value="Endonuclease_NS"/>
    <property type="match status" value="1"/>
</dbReference>
<keyword evidence="6" id="KW-1185">Reference proteome</keyword>
<dbReference type="GO" id="GO:0004519">
    <property type="term" value="F:endonuclease activity"/>
    <property type="evidence" value="ECO:0007669"/>
    <property type="project" value="UniProtKB-KW"/>
</dbReference>
<dbReference type="GO" id="GO:0003676">
    <property type="term" value="F:nucleic acid binding"/>
    <property type="evidence" value="ECO:0007669"/>
    <property type="project" value="InterPro"/>
</dbReference>
<reference evidence="6" key="1">
    <citation type="submission" date="2015-03" db="EMBL/GenBank/DDBJ databases">
        <title>Draft genome sequence of a novel methanotroph (Sn10-6) isolated from flooded ricefield rhizosphere in India.</title>
        <authorList>
            <person name="Pandit P.S."/>
            <person name="Pore S.D."/>
            <person name="Arora P."/>
            <person name="Kapse N.G."/>
            <person name="Dhakephalkar P.K."/>
            <person name="Rahalkar M.C."/>
        </authorList>
    </citation>
    <scope>NUCLEOTIDE SEQUENCE [LARGE SCALE GENOMIC DNA]</scope>
    <source>
        <strain evidence="6">Sn10-6</strain>
    </source>
</reference>
<dbReference type="GO" id="GO:0016787">
    <property type="term" value="F:hydrolase activity"/>
    <property type="evidence" value="ECO:0007669"/>
    <property type="project" value="InterPro"/>
</dbReference>
<dbReference type="InterPro" id="IPR040255">
    <property type="entry name" value="Non-specific_endonuclease"/>
</dbReference>
<dbReference type="InterPro" id="IPR044925">
    <property type="entry name" value="His-Me_finger_sf"/>
</dbReference>
<keyword evidence="5" id="KW-0378">Hydrolase</keyword>
<dbReference type="GO" id="GO:0046872">
    <property type="term" value="F:metal ion binding"/>
    <property type="evidence" value="ECO:0007669"/>
    <property type="project" value="UniProtKB-KW"/>
</dbReference>